<sequence length="68" mass="7605">MFTIYIHFYGVHSQGPHPGNIWHKRSTSTASCMSCWTWPCTLLISPSSYPSNFCLTRSIARAASLLPS</sequence>
<accession>A0A0A9EW99</accession>
<protein>
    <submittedName>
        <fullName evidence="1">Uncharacterized protein</fullName>
    </submittedName>
</protein>
<name>A0A0A9EW99_ARUDO</name>
<reference evidence="1" key="1">
    <citation type="submission" date="2014-09" db="EMBL/GenBank/DDBJ databases">
        <authorList>
            <person name="Magalhaes I.L.F."/>
            <person name="Oliveira U."/>
            <person name="Santos F.R."/>
            <person name="Vidigal T.H.D.A."/>
            <person name="Brescovit A.D."/>
            <person name="Santos A.J."/>
        </authorList>
    </citation>
    <scope>NUCLEOTIDE SEQUENCE</scope>
    <source>
        <tissue evidence="1">Shoot tissue taken approximately 20 cm above the soil surface</tissue>
    </source>
</reference>
<dbReference type="AlphaFoldDB" id="A0A0A9EW99"/>
<organism evidence="1">
    <name type="scientific">Arundo donax</name>
    <name type="common">Giant reed</name>
    <name type="synonym">Donax arundinaceus</name>
    <dbReference type="NCBI Taxonomy" id="35708"/>
    <lineage>
        <taxon>Eukaryota</taxon>
        <taxon>Viridiplantae</taxon>
        <taxon>Streptophyta</taxon>
        <taxon>Embryophyta</taxon>
        <taxon>Tracheophyta</taxon>
        <taxon>Spermatophyta</taxon>
        <taxon>Magnoliopsida</taxon>
        <taxon>Liliopsida</taxon>
        <taxon>Poales</taxon>
        <taxon>Poaceae</taxon>
        <taxon>PACMAD clade</taxon>
        <taxon>Arundinoideae</taxon>
        <taxon>Arundineae</taxon>
        <taxon>Arundo</taxon>
    </lineage>
</organism>
<proteinExistence type="predicted"/>
<reference evidence="1" key="2">
    <citation type="journal article" date="2015" name="Data Brief">
        <title>Shoot transcriptome of the giant reed, Arundo donax.</title>
        <authorList>
            <person name="Barrero R.A."/>
            <person name="Guerrero F.D."/>
            <person name="Moolhuijzen P."/>
            <person name="Goolsby J.A."/>
            <person name="Tidwell J."/>
            <person name="Bellgard S.E."/>
            <person name="Bellgard M.I."/>
        </authorList>
    </citation>
    <scope>NUCLEOTIDE SEQUENCE</scope>
    <source>
        <tissue evidence="1">Shoot tissue taken approximately 20 cm above the soil surface</tissue>
    </source>
</reference>
<dbReference type="EMBL" id="GBRH01194642">
    <property type="protein sequence ID" value="JAE03254.1"/>
    <property type="molecule type" value="Transcribed_RNA"/>
</dbReference>
<evidence type="ECO:0000313" key="1">
    <source>
        <dbReference type="EMBL" id="JAE03254.1"/>
    </source>
</evidence>